<keyword evidence="1" id="KW-0808">Transferase</keyword>
<dbReference type="Gene3D" id="3.40.630.30">
    <property type="match status" value="1"/>
</dbReference>
<evidence type="ECO:0000256" key="2">
    <source>
        <dbReference type="ARBA" id="ARBA00023315"/>
    </source>
</evidence>
<reference evidence="4" key="1">
    <citation type="submission" date="2022-06" db="EMBL/GenBank/DDBJ databases">
        <title>Amycolatopsis iheyaensis sp. nov., a new species of the genus Amycolatopsis isolated from soil in Iheya island, Japan.</title>
        <authorList>
            <person name="Ngamcharungchit C."/>
            <person name="Kanto H."/>
            <person name="Take A."/>
            <person name="Intra B."/>
            <person name="Matsumoto A."/>
            <person name="Panbangred W."/>
            <person name="Inahashi Y."/>
        </authorList>
    </citation>
    <scope>NUCLEOTIDE SEQUENCE</scope>
    <source>
        <strain evidence="4">OK19-0408</strain>
    </source>
</reference>
<dbReference type="CDD" id="cd04301">
    <property type="entry name" value="NAT_SF"/>
    <property type="match status" value="1"/>
</dbReference>
<name>A0A9X2SMD7_9PSEU</name>
<dbReference type="SUPFAM" id="SSF55729">
    <property type="entry name" value="Acyl-CoA N-acyltransferases (Nat)"/>
    <property type="match status" value="1"/>
</dbReference>
<dbReference type="InterPro" id="IPR016181">
    <property type="entry name" value="Acyl_CoA_acyltransferase"/>
</dbReference>
<dbReference type="PROSITE" id="PS51186">
    <property type="entry name" value="GNAT"/>
    <property type="match status" value="1"/>
</dbReference>
<evidence type="ECO:0000256" key="1">
    <source>
        <dbReference type="ARBA" id="ARBA00022679"/>
    </source>
</evidence>
<dbReference type="InterPro" id="IPR000182">
    <property type="entry name" value="GNAT_dom"/>
</dbReference>
<dbReference type="AlphaFoldDB" id="A0A9X2SMD7"/>
<keyword evidence="2" id="KW-0012">Acyltransferase</keyword>
<dbReference type="PANTHER" id="PTHR43877">
    <property type="entry name" value="AMINOALKYLPHOSPHONATE N-ACETYLTRANSFERASE-RELATED-RELATED"/>
    <property type="match status" value="1"/>
</dbReference>
<organism evidence="4 5">
    <name type="scientific">Amycolatopsis iheyensis</name>
    <dbReference type="NCBI Taxonomy" id="2945988"/>
    <lineage>
        <taxon>Bacteria</taxon>
        <taxon>Bacillati</taxon>
        <taxon>Actinomycetota</taxon>
        <taxon>Actinomycetes</taxon>
        <taxon>Pseudonocardiales</taxon>
        <taxon>Pseudonocardiaceae</taxon>
        <taxon>Amycolatopsis</taxon>
    </lineage>
</organism>
<evidence type="ECO:0000313" key="4">
    <source>
        <dbReference type="EMBL" id="MCR6487103.1"/>
    </source>
</evidence>
<dbReference type="Proteomes" id="UP001144096">
    <property type="component" value="Unassembled WGS sequence"/>
</dbReference>
<protein>
    <submittedName>
        <fullName evidence="4">GNAT family N-acetyltransferase</fullName>
    </submittedName>
</protein>
<dbReference type="InterPro" id="IPR050832">
    <property type="entry name" value="Bact_Acetyltransf"/>
</dbReference>
<dbReference type="EMBL" id="JAMXQV010000017">
    <property type="protein sequence ID" value="MCR6487103.1"/>
    <property type="molecule type" value="Genomic_DNA"/>
</dbReference>
<gene>
    <name evidence="4" type="ORF">M8542_30165</name>
</gene>
<feature type="domain" description="N-acetyltransferase" evidence="3">
    <location>
        <begin position="2"/>
        <end position="155"/>
    </location>
</feature>
<evidence type="ECO:0000313" key="5">
    <source>
        <dbReference type="Proteomes" id="UP001144096"/>
    </source>
</evidence>
<sequence length="157" mass="17543">MIQVRRLTPDDGPVLREIRLRALADTPENFGSLVAAEGAKPAEEWRSWLRDRAWFAAFDGEDTVALVCGWPGELEWLVFSMWVAPQARGRGLAADLIGAVRETAEVAGAEAIVLHVFEGNDRARRVYERLGFVPTGESEVIDGKGRRNRMRLALNRE</sequence>
<proteinExistence type="predicted"/>
<accession>A0A9X2SMD7</accession>
<evidence type="ECO:0000259" key="3">
    <source>
        <dbReference type="PROSITE" id="PS51186"/>
    </source>
</evidence>
<keyword evidence="5" id="KW-1185">Reference proteome</keyword>
<dbReference type="PANTHER" id="PTHR43877:SF1">
    <property type="entry name" value="ACETYLTRANSFERASE"/>
    <property type="match status" value="1"/>
</dbReference>
<dbReference type="RefSeq" id="WP_257923661.1">
    <property type="nucleotide sequence ID" value="NZ_JAMXQV010000017.1"/>
</dbReference>
<comment type="caution">
    <text evidence="4">The sequence shown here is derived from an EMBL/GenBank/DDBJ whole genome shotgun (WGS) entry which is preliminary data.</text>
</comment>
<dbReference type="Pfam" id="PF00583">
    <property type="entry name" value="Acetyltransf_1"/>
    <property type="match status" value="1"/>
</dbReference>
<dbReference type="GO" id="GO:0016747">
    <property type="term" value="F:acyltransferase activity, transferring groups other than amino-acyl groups"/>
    <property type="evidence" value="ECO:0007669"/>
    <property type="project" value="InterPro"/>
</dbReference>